<protein>
    <submittedName>
        <fullName evidence="1">Uncharacterized protein</fullName>
    </submittedName>
</protein>
<organism evidence="1">
    <name type="scientific">Rhizophora mucronata</name>
    <name type="common">Asiatic mangrove</name>
    <dbReference type="NCBI Taxonomy" id="61149"/>
    <lineage>
        <taxon>Eukaryota</taxon>
        <taxon>Viridiplantae</taxon>
        <taxon>Streptophyta</taxon>
        <taxon>Embryophyta</taxon>
        <taxon>Tracheophyta</taxon>
        <taxon>Spermatophyta</taxon>
        <taxon>Magnoliopsida</taxon>
        <taxon>eudicotyledons</taxon>
        <taxon>Gunneridae</taxon>
        <taxon>Pentapetalae</taxon>
        <taxon>rosids</taxon>
        <taxon>fabids</taxon>
        <taxon>Malpighiales</taxon>
        <taxon>Rhizophoraceae</taxon>
        <taxon>Rhizophora</taxon>
    </lineage>
</organism>
<proteinExistence type="predicted"/>
<accession>A0A2P2LJL3</accession>
<reference evidence="1" key="1">
    <citation type="submission" date="2018-02" db="EMBL/GenBank/DDBJ databases">
        <title>Rhizophora mucronata_Transcriptome.</title>
        <authorList>
            <person name="Meera S.P."/>
            <person name="Sreeshan A."/>
            <person name="Augustine A."/>
        </authorList>
    </citation>
    <scope>NUCLEOTIDE SEQUENCE</scope>
    <source>
        <tissue evidence="1">Leaf</tissue>
    </source>
</reference>
<evidence type="ECO:0000313" key="1">
    <source>
        <dbReference type="EMBL" id="MBX18154.1"/>
    </source>
</evidence>
<dbReference type="AlphaFoldDB" id="A0A2P2LJL3"/>
<dbReference type="EMBL" id="GGEC01037670">
    <property type="protein sequence ID" value="MBX18154.1"/>
    <property type="molecule type" value="Transcribed_RNA"/>
</dbReference>
<name>A0A2P2LJL3_RHIMU</name>
<sequence>MVLTLFPPLFHTISTIVLRERMHVIPGHTHFCLNLKRASVPLALVQGSCLPGRES</sequence>